<protein>
    <submittedName>
        <fullName evidence="2">Uncharacterized protein</fullName>
    </submittedName>
</protein>
<keyword evidence="1" id="KW-0472">Membrane</keyword>
<evidence type="ECO:0000313" key="3">
    <source>
        <dbReference type="Proteomes" id="UP000231456"/>
    </source>
</evidence>
<sequence>MQYSDNETDMTTKIHSTNSSLQKQKNFLEHDLSFTLPFIFTRLISITAGSIVHGILELIFLNIILFCIAKMIIRAIQRGYAILCKKGEKKIHTCNLDDSF</sequence>
<reference evidence="3" key="1">
    <citation type="submission" date="2017-09" db="EMBL/GenBank/DDBJ databases">
        <title>Depth-based differentiation of microbial function through sediment-hosted aquifers and enrichment of novel symbionts in the deep terrestrial subsurface.</title>
        <authorList>
            <person name="Probst A.J."/>
            <person name="Ladd B."/>
            <person name="Jarett J.K."/>
            <person name="Geller-Mcgrath D.E."/>
            <person name="Sieber C.M.K."/>
            <person name="Emerson J.B."/>
            <person name="Anantharaman K."/>
            <person name="Thomas B.C."/>
            <person name="Malmstrom R."/>
            <person name="Stieglmeier M."/>
            <person name="Klingl A."/>
            <person name="Woyke T."/>
            <person name="Ryan C.M."/>
            <person name="Banfield J.F."/>
        </authorList>
    </citation>
    <scope>NUCLEOTIDE SEQUENCE [LARGE SCALE GENOMIC DNA]</scope>
</reference>
<dbReference type="EMBL" id="PFRH01000063">
    <property type="protein sequence ID" value="PJC52629.1"/>
    <property type="molecule type" value="Genomic_DNA"/>
</dbReference>
<name>A0A2M8FAD7_9BACT</name>
<organism evidence="2 3">
    <name type="scientific">Candidatus Magasanikbacteria bacterium CG_4_9_14_0_2_um_filter_42_11</name>
    <dbReference type="NCBI Taxonomy" id="1974643"/>
    <lineage>
        <taxon>Bacteria</taxon>
        <taxon>Candidatus Magasanikiibacteriota</taxon>
    </lineage>
</organism>
<comment type="caution">
    <text evidence="2">The sequence shown here is derived from an EMBL/GenBank/DDBJ whole genome shotgun (WGS) entry which is preliminary data.</text>
</comment>
<evidence type="ECO:0000256" key="1">
    <source>
        <dbReference type="SAM" id="Phobius"/>
    </source>
</evidence>
<evidence type="ECO:0000313" key="2">
    <source>
        <dbReference type="EMBL" id="PJC52629.1"/>
    </source>
</evidence>
<keyword evidence="1" id="KW-0812">Transmembrane</keyword>
<accession>A0A2M8FAD7</accession>
<dbReference type="Proteomes" id="UP000231456">
    <property type="component" value="Unassembled WGS sequence"/>
</dbReference>
<keyword evidence="1" id="KW-1133">Transmembrane helix</keyword>
<feature type="transmembrane region" description="Helical" evidence="1">
    <location>
        <begin position="43"/>
        <end position="68"/>
    </location>
</feature>
<gene>
    <name evidence="2" type="ORF">CO030_01835</name>
</gene>
<proteinExistence type="predicted"/>
<dbReference type="AlphaFoldDB" id="A0A2M8FAD7"/>